<feature type="non-terminal residue" evidence="1">
    <location>
        <position position="1"/>
    </location>
</feature>
<dbReference type="EMBL" id="BARW01038136">
    <property type="protein sequence ID" value="GAJ20709.1"/>
    <property type="molecule type" value="Genomic_DNA"/>
</dbReference>
<dbReference type="AlphaFoldDB" id="X1UTC0"/>
<comment type="caution">
    <text evidence="1">The sequence shown here is derived from an EMBL/GenBank/DDBJ whole genome shotgun (WGS) entry which is preliminary data.</text>
</comment>
<gene>
    <name evidence="1" type="ORF">S12H4_58638</name>
</gene>
<protein>
    <submittedName>
        <fullName evidence="1">Uncharacterized protein</fullName>
    </submittedName>
</protein>
<name>X1UTC0_9ZZZZ</name>
<accession>X1UTC0</accession>
<proteinExistence type="predicted"/>
<evidence type="ECO:0000313" key="1">
    <source>
        <dbReference type="EMBL" id="GAJ20709.1"/>
    </source>
</evidence>
<organism evidence="1">
    <name type="scientific">marine sediment metagenome</name>
    <dbReference type="NCBI Taxonomy" id="412755"/>
    <lineage>
        <taxon>unclassified sequences</taxon>
        <taxon>metagenomes</taxon>
        <taxon>ecological metagenomes</taxon>
    </lineage>
</organism>
<reference evidence="1" key="1">
    <citation type="journal article" date="2014" name="Front. Microbiol.">
        <title>High frequency of phylogenetically diverse reductive dehalogenase-homologous genes in deep subseafloor sedimentary metagenomes.</title>
        <authorList>
            <person name="Kawai M."/>
            <person name="Futagami T."/>
            <person name="Toyoda A."/>
            <person name="Takaki Y."/>
            <person name="Nishi S."/>
            <person name="Hori S."/>
            <person name="Arai W."/>
            <person name="Tsubouchi T."/>
            <person name="Morono Y."/>
            <person name="Uchiyama I."/>
            <person name="Ito T."/>
            <person name="Fujiyama A."/>
            <person name="Inagaki F."/>
            <person name="Takami H."/>
        </authorList>
    </citation>
    <scope>NUCLEOTIDE SEQUENCE</scope>
    <source>
        <strain evidence="1">Expedition CK06-06</strain>
    </source>
</reference>
<sequence>EVAIPDVTAAWMLPGEDIRRRVGLGGREFLIEAFTPNAEDSTWPEMLQQMLKELCAPAIETERIHAEYGVEVIACER</sequence>